<protein>
    <recommendedName>
        <fullName evidence="3">SAM domain-containing protein</fullName>
    </recommendedName>
</protein>
<sequence length="469" mass="54644">MSSNNSFDAFIPILENDSQSELFENIFECTINNTNNEFNISEVHALLASWGFNEIIIKKISDAKLSLWHLSVIEDSDIDVLFPLSELADRVKFKACLKGWRQGNSHSRASTPSCTSSTSTSSVVNSEEEGGPIKDTYYVPRKLGGHPKGKLYDRVRNSKHTLTKKGLIKNNKSQSAAAQAPNTQPSTHLHLNNKQVTEDDKEIKAWLKYNKEDDDWENIFKKWQSTSHLRVQECQRRVFTEILEDWPLYKHATKGHILIDCDFEQIFPGRLNKLFYKWQNFVKAALEIYPSAIKDKKGIEQLTAIRRDSVNEDYKNYKLIELLHCILKPSCRIKKVDKNIWKPSIVDSQFSQVQVIASVGDLQRKIAERNEKYHKVGLKVQPFIILIQNDGINFEYYVWVESMIHKFETFLKALDYCFKNFHCFNFQYPKECELVWTFIQKFFFEIDAEYDINCPQLSTIIATFKNFEK</sequence>
<dbReference type="AlphaFoldDB" id="A0A1Y1MX69"/>
<feature type="compositionally biased region" description="Polar residues" evidence="1">
    <location>
        <begin position="170"/>
        <end position="191"/>
    </location>
</feature>
<proteinExistence type="predicted"/>
<dbReference type="PANTHER" id="PTHR31025">
    <property type="entry name" value="SI:CH211-196P9.1-RELATED"/>
    <property type="match status" value="1"/>
</dbReference>
<feature type="compositionally biased region" description="Low complexity" evidence="1">
    <location>
        <begin position="105"/>
        <end position="122"/>
    </location>
</feature>
<evidence type="ECO:0000313" key="2">
    <source>
        <dbReference type="EMBL" id="JAV89045.1"/>
    </source>
</evidence>
<name>A0A1Y1MX69_PHOPY</name>
<feature type="region of interest" description="Disordered" evidence="1">
    <location>
        <begin position="163"/>
        <end position="191"/>
    </location>
</feature>
<evidence type="ECO:0000256" key="1">
    <source>
        <dbReference type="SAM" id="MobiDB-lite"/>
    </source>
</evidence>
<organism evidence="2">
    <name type="scientific">Photinus pyralis</name>
    <name type="common">Common eastern firefly</name>
    <name type="synonym">Lampyris pyralis</name>
    <dbReference type="NCBI Taxonomy" id="7054"/>
    <lineage>
        <taxon>Eukaryota</taxon>
        <taxon>Metazoa</taxon>
        <taxon>Ecdysozoa</taxon>
        <taxon>Arthropoda</taxon>
        <taxon>Hexapoda</taxon>
        <taxon>Insecta</taxon>
        <taxon>Pterygota</taxon>
        <taxon>Neoptera</taxon>
        <taxon>Endopterygota</taxon>
        <taxon>Coleoptera</taxon>
        <taxon>Polyphaga</taxon>
        <taxon>Elateriformia</taxon>
        <taxon>Elateroidea</taxon>
        <taxon>Lampyridae</taxon>
        <taxon>Lampyrinae</taxon>
        <taxon>Photinus</taxon>
    </lineage>
</organism>
<dbReference type="PANTHER" id="PTHR31025:SF9">
    <property type="entry name" value="SI:DKEY-286J15.1"/>
    <property type="match status" value="1"/>
</dbReference>
<dbReference type="GeneID" id="116176660"/>
<accession>A0A1Y1MX69</accession>
<evidence type="ECO:0008006" key="3">
    <source>
        <dbReference type="Google" id="ProtNLM"/>
    </source>
</evidence>
<dbReference type="RefSeq" id="XP_031351241.1">
    <property type="nucleotide sequence ID" value="XM_031495381.1"/>
</dbReference>
<reference evidence="2" key="1">
    <citation type="journal article" date="2016" name="Sci. Rep.">
        <title>Molecular characterization of firefly nuptial gifts: a multi-omics approach sheds light on postcopulatory sexual selection.</title>
        <authorList>
            <person name="Al-Wathiqui N."/>
            <person name="Fallon T.R."/>
            <person name="South A."/>
            <person name="Weng J.K."/>
            <person name="Lewis S.M."/>
        </authorList>
    </citation>
    <scope>NUCLEOTIDE SEQUENCE</scope>
</reference>
<feature type="region of interest" description="Disordered" evidence="1">
    <location>
        <begin position="102"/>
        <end position="137"/>
    </location>
</feature>
<dbReference type="EMBL" id="GEZM01021260">
    <property type="protein sequence ID" value="JAV89045.1"/>
    <property type="molecule type" value="Transcribed_RNA"/>
</dbReference>